<protein>
    <recommendedName>
        <fullName evidence="12">G-protein coupled receptors family 1 profile domain-containing protein</fullName>
    </recommendedName>
</protein>
<evidence type="ECO:0000313" key="14">
    <source>
        <dbReference type="Proteomes" id="UP000678499"/>
    </source>
</evidence>
<dbReference type="EMBL" id="CAJPEX010001764">
    <property type="protein sequence ID" value="CAG0919879.1"/>
    <property type="molecule type" value="Genomic_DNA"/>
</dbReference>
<dbReference type="SMART" id="SM01381">
    <property type="entry name" value="7TM_GPCR_Srsx"/>
    <property type="match status" value="1"/>
</dbReference>
<dbReference type="OrthoDB" id="5957871at2759"/>
<name>A0A7R9BR85_9CRUS</name>
<sequence>MKFSSMENLTHHFGEMSVFLVFSRVENRITDSVSSGRNTSSPIAKKIGKTGLGRSEFLAINGWNRDEDLSRYLKDSTRNLSYFTVSFPRAMDPGNMHVIYTLPLEDNETFARYAGSLDVDDSPRMATLNDSSSSSVPDAISQHGLEDLGPFVALKALVMGLIIFTSIFGNLLVIVSVCRFRKLRIITNYFVVSLALADMLVAVVAMGFNASVVLTRRWMFGYYMCDVWNSFDVYFCTVSILHLVCISADRYLAILKPLDYPRRMSSKRVAVMLANVWCLPILISFLPIFLGWYTTEKNLVFRTTNPDKCIFVVNKVYALVSSSASFWIPGLIMICLYGRIFVEADRQERLLYRNSMFLSAMAHFDTFSKAAIQTAAIKGRTLNKMKREHKAAKTLGIIMSCFLLCWLPFFTWYLTVSLCGDACECPDIVVDVMFWIGYFNSTLNPLIYAYFNVEFREAFRRTLADIFCYLCMQHDVDPYERAPPGRITAAGRESSGGRLNCLASVCTRASGGAESVTGNVGGRRASTESRRGSYLSVKECLVPHNGNAAKNDATWVPPVVVTPQKLMQKMFLPCFIFFFGFIGKQLKQLRKWEPHWAV</sequence>
<keyword evidence="6 10" id="KW-0297">G-protein coupled receptor</keyword>
<feature type="transmembrane region" description="Helical" evidence="11">
    <location>
        <begin position="324"/>
        <end position="342"/>
    </location>
</feature>
<dbReference type="PANTHER" id="PTHR24248:SF134">
    <property type="entry name" value="OCTOPAMINE RECEPTOR BETA-1R"/>
    <property type="match status" value="1"/>
</dbReference>
<evidence type="ECO:0000259" key="12">
    <source>
        <dbReference type="PROSITE" id="PS50262"/>
    </source>
</evidence>
<feature type="transmembrane region" description="Helical" evidence="11">
    <location>
        <begin position="394"/>
        <end position="412"/>
    </location>
</feature>
<dbReference type="Gene3D" id="1.20.1070.10">
    <property type="entry name" value="Rhodopsin 7-helix transmembrane proteins"/>
    <property type="match status" value="1"/>
</dbReference>
<dbReference type="GO" id="GO:0005886">
    <property type="term" value="C:plasma membrane"/>
    <property type="evidence" value="ECO:0007669"/>
    <property type="project" value="UniProtKB-SubCell"/>
</dbReference>
<feature type="transmembrane region" description="Helical" evidence="11">
    <location>
        <begin position="189"/>
        <end position="208"/>
    </location>
</feature>
<keyword evidence="4 10" id="KW-0812">Transmembrane</keyword>
<feature type="transmembrane region" description="Helical" evidence="11">
    <location>
        <begin position="432"/>
        <end position="451"/>
    </location>
</feature>
<dbReference type="PROSITE" id="PS00237">
    <property type="entry name" value="G_PROTEIN_RECEP_F1_1"/>
    <property type="match status" value="1"/>
</dbReference>
<dbReference type="SUPFAM" id="SSF81321">
    <property type="entry name" value="Family A G protein-coupled receptor-like"/>
    <property type="match status" value="1"/>
</dbReference>
<evidence type="ECO:0000256" key="6">
    <source>
        <dbReference type="ARBA" id="ARBA00023040"/>
    </source>
</evidence>
<keyword evidence="5 11" id="KW-1133">Transmembrane helix</keyword>
<evidence type="ECO:0000256" key="8">
    <source>
        <dbReference type="ARBA" id="ARBA00023170"/>
    </source>
</evidence>
<dbReference type="InterPro" id="IPR017452">
    <property type="entry name" value="GPCR_Rhodpsn_7TM"/>
</dbReference>
<keyword evidence="9 10" id="KW-0807">Transducer</keyword>
<dbReference type="PROSITE" id="PS50262">
    <property type="entry name" value="G_PROTEIN_RECEP_F1_2"/>
    <property type="match status" value="1"/>
</dbReference>
<evidence type="ECO:0000313" key="13">
    <source>
        <dbReference type="EMBL" id="CAD7279727.1"/>
    </source>
</evidence>
<comment type="subcellular location">
    <subcellularLocation>
        <location evidence="1">Cell membrane</location>
        <topology evidence="1">Multi-pass membrane protein</topology>
    </subcellularLocation>
</comment>
<dbReference type="PRINTS" id="PR00237">
    <property type="entry name" value="GPCRRHODOPSN"/>
</dbReference>
<gene>
    <name evidence="13" type="ORF">NMOB1V02_LOCUS7395</name>
</gene>
<dbReference type="GO" id="GO:0004989">
    <property type="term" value="F:octopamine receptor activity"/>
    <property type="evidence" value="ECO:0007669"/>
    <property type="project" value="TreeGrafter"/>
</dbReference>
<feature type="transmembrane region" description="Helical" evidence="11">
    <location>
        <begin position="269"/>
        <end position="293"/>
    </location>
</feature>
<dbReference type="AlphaFoldDB" id="A0A7R9BR85"/>
<keyword evidence="14" id="KW-1185">Reference proteome</keyword>
<feature type="transmembrane region" description="Helical" evidence="11">
    <location>
        <begin position="228"/>
        <end position="248"/>
    </location>
</feature>
<comment type="similarity">
    <text evidence="2 10">Belongs to the G-protein coupled receptor 1 family.</text>
</comment>
<evidence type="ECO:0000256" key="2">
    <source>
        <dbReference type="ARBA" id="ARBA00010663"/>
    </source>
</evidence>
<keyword evidence="7 11" id="KW-0472">Membrane</keyword>
<evidence type="ECO:0000256" key="5">
    <source>
        <dbReference type="ARBA" id="ARBA00022989"/>
    </source>
</evidence>
<feature type="transmembrane region" description="Helical" evidence="11">
    <location>
        <begin position="156"/>
        <end position="177"/>
    </location>
</feature>
<dbReference type="Proteomes" id="UP000678499">
    <property type="component" value="Unassembled WGS sequence"/>
</dbReference>
<reference evidence="13" key="1">
    <citation type="submission" date="2020-11" db="EMBL/GenBank/DDBJ databases">
        <authorList>
            <person name="Tran Van P."/>
        </authorList>
    </citation>
    <scope>NUCLEOTIDE SEQUENCE</scope>
</reference>
<dbReference type="PANTHER" id="PTHR24248">
    <property type="entry name" value="ADRENERGIC RECEPTOR-RELATED G-PROTEIN COUPLED RECEPTOR"/>
    <property type="match status" value="1"/>
</dbReference>
<dbReference type="EMBL" id="OA883801">
    <property type="protein sequence ID" value="CAD7279727.1"/>
    <property type="molecule type" value="Genomic_DNA"/>
</dbReference>
<feature type="domain" description="G-protein coupled receptors family 1 profile" evidence="12">
    <location>
        <begin position="169"/>
        <end position="448"/>
    </location>
</feature>
<evidence type="ECO:0000256" key="3">
    <source>
        <dbReference type="ARBA" id="ARBA00022475"/>
    </source>
</evidence>
<evidence type="ECO:0000256" key="1">
    <source>
        <dbReference type="ARBA" id="ARBA00004651"/>
    </source>
</evidence>
<dbReference type="GO" id="GO:0043410">
    <property type="term" value="P:positive regulation of MAPK cascade"/>
    <property type="evidence" value="ECO:0007669"/>
    <property type="project" value="TreeGrafter"/>
</dbReference>
<keyword evidence="3" id="KW-1003">Cell membrane</keyword>
<evidence type="ECO:0000256" key="4">
    <source>
        <dbReference type="ARBA" id="ARBA00022692"/>
    </source>
</evidence>
<dbReference type="InterPro" id="IPR000276">
    <property type="entry name" value="GPCR_Rhodpsn"/>
</dbReference>
<evidence type="ECO:0000256" key="9">
    <source>
        <dbReference type="ARBA" id="ARBA00023224"/>
    </source>
</evidence>
<proteinExistence type="inferred from homology"/>
<dbReference type="CDD" id="cd15066">
    <property type="entry name" value="7tmA_DmOct-betaAR-like"/>
    <property type="match status" value="1"/>
</dbReference>
<evidence type="ECO:0000256" key="10">
    <source>
        <dbReference type="RuleBase" id="RU000688"/>
    </source>
</evidence>
<accession>A0A7R9BR85</accession>
<organism evidence="13">
    <name type="scientific">Notodromas monacha</name>
    <dbReference type="NCBI Taxonomy" id="399045"/>
    <lineage>
        <taxon>Eukaryota</taxon>
        <taxon>Metazoa</taxon>
        <taxon>Ecdysozoa</taxon>
        <taxon>Arthropoda</taxon>
        <taxon>Crustacea</taxon>
        <taxon>Oligostraca</taxon>
        <taxon>Ostracoda</taxon>
        <taxon>Podocopa</taxon>
        <taxon>Podocopida</taxon>
        <taxon>Cypridocopina</taxon>
        <taxon>Cypridoidea</taxon>
        <taxon>Cyprididae</taxon>
        <taxon>Notodromas</taxon>
    </lineage>
</organism>
<evidence type="ECO:0000256" key="7">
    <source>
        <dbReference type="ARBA" id="ARBA00023136"/>
    </source>
</evidence>
<keyword evidence="8 10" id="KW-0675">Receptor</keyword>
<dbReference type="Pfam" id="PF00001">
    <property type="entry name" value="7tm_1"/>
    <property type="match status" value="1"/>
</dbReference>
<evidence type="ECO:0000256" key="11">
    <source>
        <dbReference type="SAM" id="Phobius"/>
    </source>
</evidence>
<dbReference type="GO" id="GO:0071880">
    <property type="term" value="P:adenylate cyclase-activating adrenergic receptor signaling pathway"/>
    <property type="evidence" value="ECO:0007669"/>
    <property type="project" value="TreeGrafter"/>
</dbReference>